<evidence type="ECO:0000313" key="4">
    <source>
        <dbReference type="Proteomes" id="UP000267077"/>
    </source>
</evidence>
<dbReference type="Proteomes" id="UP000267077">
    <property type="component" value="Unassembled WGS sequence"/>
</dbReference>
<feature type="transmembrane region" description="Helical" evidence="1">
    <location>
        <begin position="173"/>
        <end position="193"/>
    </location>
</feature>
<dbReference type="PANTHER" id="PTHR43592">
    <property type="entry name" value="CAAX AMINO TERMINAL PROTEASE"/>
    <property type="match status" value="1"/>
</dbReference>
<organism evidence="3 4">
    <name type="scientific">Dyella dinghuensis</name>
    <dbReference type="NCBI Taxonomy" id="1920169"/>
    <lineage>
        <taxon>Bacteria</taxon>
        <taxon>Pseudomonadati</taxon>
        <taxon>Pseudomonadota</taxon>
        <taxon>Gammaproteobacteria</taxon>
        <taxon>Lysobacterales</taxon>
        <taxon>Rhodanobacteraceae</taxon>
        <taxon>Dyella</taxon>
    </lineage>
</organism>
<dbReference type="OrthoDB" id="118729at2"/>
<keyword evidence="3" id="KW-0482">Metalloprotease</keyword>
<dbReference type="PANTHER" id="PTHR43592:SF15">
    <property type="entry name" value="CAAX AMINO TERMINAL PROTEASE FAMILY PROTEIN"/>
    <property type="match status" value="1"/>
</dbReference>
<feature type="transmembrane region" description="Helical" evidence="1">
    <location>
        <begin position="205"/>
        <end position="229"/>
    </location>
</feature>
<dbReference type="GO" id="GO:0004175">
    <property type="term" value="F:endopeptidase activity"/>
    <property type="evidence" value="ECO:0007669"/>
    <property type="project" value="UniProtKB-ARBA"/>
</dbReference>
<proteinExistence type="predicted"/>
<reference evidence="3 4" key="1">
    <citation type="submission" date="2018-12" db="EMBL/GenBank/DDBJ databases">
        <title>Dyella dinghuensis sp. nov. DHOA06 and Dyella choica sp. nov. 4M-K27, isolated from forest soil.</title>
        <authorList>
            <person name="Qiu L.-H."/>
            <person name="Gao Z.-H."/>
        </authorList>
    </citation>
    <scope>NUCLEOTIDE SEQUENCE [LARGE SCALE GENOMIC DNA]</scope>
    <source>
        <strain evidence="3 4">DHOA06</strain>
    </source>
</reference>
<dbReference type="AlphaFoldDB" id="A0A432LWZ4"/>
<feature type="transmembrane region" description="Helical" evidence="1">
    <location>
        <begin position="90"/>
        <end position="112"/>
    </location>
</feature>
<feature type="transmembrane region" description="Helical" evidence="1">
    <location>
        <begin position="6"/>
        <end position="28"/>
    </location>
</feature>
<keyword evidence="3" id="KW-0645">Protease</keyword>
<comment type="caution">
    <text evidence="3">The sequence shown here is derived from an EMBL/GenBank/DDBJ whole genome shotgun (WGS) entry which is preliminary data.</text>
</comment>
<protein>
    <submittedName>
        <fullName evidence="3">CPBP family intramembrane metalloprotease</fullName>
    </submittedName>
</protein>
<evidence type="ECO:0000313" key="3">
    <source>
        <dbReference type="EMBL" id="RUL65953.1"/>
    </source>
</evidence>
<dbReference type="Pfam" id="PF02517">
    <property type="entry name" value="Rce1-like"/>
    <property type="match status" value="1"/>
</dbReference>
<dbReference type="EMBL" id="RYZR01000003">
    <property type="protein sequence ID" value="RUL65953.1"/>
    <property type="molecule type" value="Genomic_DNA"/>
</dbReference>
<keyword evidence="1" id="KW-0472">Membrane</keyword>
<keyword evidence="4" id="KW-1185">Reference proteome</keyword>
<feature type="transmembrane region" description="Helical" evidence="1">
    <location>
        <begin position="49"/>
        <end position="70"/>
    </location>
</feature>
<name>A0A432LWZ4_9GAMM</name>
<keyword evidence="1" id="KW-1133">Transmembrane helix</keyword>
<evidence type="ECO:0000259" key="2">
    <source>
        <dbReference type="Pfam" id="PF02517"/>
    </source>
</evidence>
<accession>A0A432LWZ4</accession>
<keyword evidence="3" id="KW-0378">Hydrolase</keyword>
<keyword evidence="1" id="KW-0812">Transmembrane</keyword>
<evidence type="ECO:0000256" key="1">
    <source>
        <dbReference type="SAM" id="Phobius"/>
    </source>
</evidence>
<feature type="domain" description="CAAX prenyl protease 2/Lysostaphin resistance protein A-like" evidence="2">
    <location>
        <begin position="139"/>
        <end position="231"/>
    </location>
</feature>
<dbReference type="GO" id="GO:0008237">
    <property type="term" value="F:metallopeptidase activity"/>
    <property type="evidence" value="ECO:0007669"/>
    <property type="project" value="UniProtKB-KW"/>
</dbReference>
<dbReference type="GO" id="GO:0080120">
    <property type="term" value="P:CAAX-box protein maturation"/>
    <property type="evidence" value="ECO:0007669"/>
    <property type="project" value="UniProtKB-ARBA"/>
</dbReference>
<dbReference type="InterPro" id="IPR003675">
    <property type="entry name" value="Rce1/LyrA-like_dom"/>
</dbReference>
<dbReference type="GO" id="GO:0006508">
    <property type="term" value="P:proteolysis"/>
    <property type="evidence" value="ECO:0007669"/>
    <property type="project" value="UniProtKB-KW"/>
</dbReference>
<sequence length="259" mass="28470">MDVQRTVGLAQDILAIAFVAVAPFADLRSIKRLKQFSSSAARLATYRKIIISTWVATVIALALTSFKTLFWVTPQTSEGASLFHNPIAHYALAACVTVFFLLALWPGIQCAFKPSVRSRYRKAMHSLVFMLPVTPSERLRWSLVCLTAGICEELLYRGFLLQYLQGHLHGGPALGLTFAWLLSSLVFGFGHLYQGAAGVVRTTIAGLMLGLLAILTGNLLLPIVVHCVLDLQVLLMYNPIKDTPEEVPVLTSGFRPENQ</sequence>
<gene>
    <name evidence="3" type="ORF">EKH79_04440</name>
</gene>
<dbReference type="RefSeq" id="WP_126672583.1">
    <property type="nucleotide sequence ID" value="NZ_RYZR01000003.1"/>
</dbReference>